<evidence type="ECO:0000313" key="7">
    <source>
        <dbReference type="EMBL" id="VBA36268.1"/>
    </source>
</evidence>
<keyword evidence="1" id="KW-0808">Transferase</keyword>
<evidence type="ECO:0000313" key="8">
    <source>
        <dbReference type="Proteomes" id="UP000273307"/>
    </source>
</evidence>
<accession>A0A498PUD4</accession>
<name>A0A498PUD4_9MYCO</name>
<feature type="region of interest" description="Disordered" evidence="5">
    <location>
        <begin position="1"/>
        <end position="26"/>
    </location>
</feature>
<dbReference type="AlphaFoldDB" id="A0A498PUD4"/>
<dbReference type="OrthoDB" id="8264173at2"/>
<keyword evidence="8" id="KW-1185">Reference proteome</keyword>
<dbReference type="SUPFAM" id="SSF81301">
    <property type="entry name" value="Nucleotidyltransferase"/>
    <property type="match status" value="1"/>
</dbReference>
<keyword evidence="3" id="KW-0547">Nucleotide-binding</keyword>
<evidence type="ECO:0000256" key="2">
    <source>
        <dbReference type="ARBA" id="ARBA00022695"/>
    </source>
</evidence>
<dbReference type="InterPro" id="IPR043519">
    <property type="entry name" value="NT_sf"/>
</dbReference>
<evidence type="ECO:0000256" key="3">
    <source>
        <dbReference type="ARBA" id="ARBA00022741"/>
    </source>
</evidence>
<keyword evidence="4" id="KW-0051">Antiviral defense</keyword>
<feature type="domain" description="cGAS/DncV-like nucleotidyltransferase C-terminal helical" evidence="6">
    <location>
        <begin position="183"/>
        <end position="298"/>
    </location>
</feature>
<dbReference type="Proteomes" id="UP000273307">
    <property type="component" value="Unassembled WGS sequence"/>
</dbReference>
<dbReference type="EMBL" id="UPHP01000034">
    <property type="protein sequence ID" value="VBA36268.1"/>
    <property type="molecule type" value="Genomic_DNA"/>
</dbReference>
<keyword evidence="2" id="KW-0548">Nucleotidyltransferase</keyword>
<evidence type="ECO:0000256" key="4">
    <source>
        <dbReference type="ARBA" id="ARBA00023118"/>
    </source>
</evidence>
<dbReference type="Pfam" id="PF26305">
    <property type="entry name" value="CD_NTase_C"/>
    <property type="match status" value="1"/>
</dbReference>
<dbReference type="RefSeq" id="WP_136624827.1">
    <property type="nucleotide sequence ID" value="NZ_UPHP01000034.1"/>
</dbReference>
<evidence type="ECO:0000256" key="1">
    <source>
        <dbReference type="ARBA" id="ARBA00022679"/>
    </source>
</evidence>
<protein>
    <recommendedName>
        <fullName evidence="6">cGAS/DncV-like nucleotidyltransferase C-terminal helical domain-containing protein</fullName>
    </recommendedName>
</protein>
<reference evidence="7 8" key="1">
    <citation type="submission" date="2018-09" db="EMBL/GenBank/DDBJ databases">
        <authorList>
            <person name="Tagini F."/>
        </authorList>
    </citation>
    <scope>NUCLEOTIDE SEQUENCE [LARGE SCALE GENOMIC DNA]</scope>
    <source>
        <strain evidence="7 8">MK136</strain>
    </source>
</reference>
<organism evidence="7 8">
    <name type="scientific">Mycobacterium attenuatum</name>
    <dbReference type="NCBI Taxonomy" id="2341086"/>
    <lineage>
        <taxon>Bacteria</taxon>
        <taxon>Bacillati</taxon>
        <taxon>Actinomycetota</taxon>
        <taxon>Actinomycetes</taxon>
        <taxon>Mycobacteriales</taxon>
        <taxon>Mycobacteriaceae</taxon>
        <taxon>Mycobacterium</taxon>
    </lineage>
</organism>
<dbReference type="InterPro" id="IPR058909">
    <property type="entry name" value="CD_NTase_C"/>
</dbReference>
<evidence type="ECO:0000256" key="5">
    <source>
        <dbReference type="SAM" id="MobiDB-lite"/>
    </source>
</evidence>
<sequence>MDWEAWLRTAAKRPSDHETEKRDRAEREIRDALSEYEPLRGRPYRVYAKGSYVNNTNVRLNFDVDIAVEYEGYFYSDLSFDLKGQDKSVVGVVDSDDPYERDDFKADIRRALENAFGKPSITEGDIAYRVRENKTTLPADVVPSWEYRRYDRIVNGVPVFHIGSRVYPKSGGFKNNFPAIQLRNGRAKTQATSRRYKRMVRALKKLQMKLVNDRVLEKELPSYLVECIVYNVPNQYFNHSTYLADMRAVLAYIFNETLPAGNWNDWHEVHELTYLFRGGGAWSREDVHNLASETWDYIGFD</sequence>
<evidence type="ECO:0000259" key="6">
    <source>
        <dbReference type="Pfam" id="PF26305"/>
    </source>
</evidence>
<gene>
    <name evidence="7" type="ORF">LAUMK136_01344</name>
</gene>
<proteinExistence type="predicted"/>
<feature type="compositionally biased region" description="Basic and acidic residues" evidence="5">
    <location>
        <begin position="13"/>
        <end position="26"/>
    </location>
</feature>